<dbReference type="KEGG" id="ddi:DDB_G0290995"/>
<dbReference type="CDD" id="cd13434">
    <property type="entry name" value="SPFH_SLPs"/>
    <property type="match status" value="1"/>
</dbReference>
<organism evidence="4 5">
    <name type="scientific">Dictyostelium discoideum</name>
    <name type="common">Social amoeba</name>
    <dbReference type="NCBI Taxonomy" id="44689"/>
    <lineage>
        <taxon>Eukaryota</taxon>
        <taxon>Amoebozoa</taxon>
        <taxon>Evosea</taxon>
        <taxon>Eumycetozoa</taxon>
        <taxon>Dictyostelia</taxon>
        <taxon>Dictyosteliales</taxon>
        <taxon>Dictyosteliaceae</taxon>
        <taxon>Dictyostelium</taxon>
    </lineage>
</organism>
<dbReference type="FunCoup" id="Q54F95">
    <property type="interactions" value="18"/>
</dbReference>
<proteinExistence type="inferred from homology"/>
<evidence type="ECO:0000256" key="2">
    <source>
        <dbReference type="SAM" id="MobiDB-lite"/>
    </source>
</evidence>
<evidence type="ECO:0000256" key="1">
    <source>
        <dbReference type="ARBA" id="ARBA00008164"/>
    </source>
</evidence>
<dbReference type="InterPro" id="IPR043202">
    <property type="entry name" value="Band-7_stomatin-like"/>
</dbReference>
<dbReference type="RefSeq" id="XP_635442.1">
    <property type="nucleotide sequence ID" value="XM_630350.1"/>
</dbReference>
<evidence type="ECO:0000313" key="4">
    <source>
        <dbReference type="EMBL" id="EAL61928.1"/>
    </source>
</evidence>
<dbReference type="GO" id="GO:0005886">
    <property type="term" value="C:plasma membrane"/>
    <property type="evidence" value="ECO:0000318"/>
    <property type="project" value="GO_Central"/>
</dbReference>
<dbReference type="SMART" id="SM00244">
    <property type="entry name" value="PHB"/>
    <property type="match status" value="1"/>
</dbReference>
<dbReference type="Reactome" id="R-DDI-9013406">
    <property type="pathway name" value="RHOQ GTPase cycle"/>
</dbReference>
<dbReference type="PaxDb" id="44689-DDB0189200"/>
<dbReference type="Proteomes" id="UP000002195">
    <property type="component" value="Unassembled WGS sequence"/>
</dbReference>
<dbReference type="InterPro" id="IPR036013">
    <property type="entry name" value="Band_7/SPFH_dom_sf"/>
</dbReference>
<dbReference type="FunFam" id="3.30.479.30:FF:000004">
    <property type="entry name" value="Putative membrane protease family, stomatin"/>
    <property type="match status" value="1"/>
</dbReference>
<evidence type="ECO:0000259" key="3">
    <source>
        <dbReference type="SMART" id="SM00244"/>
    </source>
</evidence>
<feature type="region of interest" description="Disordered" evidence="2">
    <location>
        <begin position="273"/>
        <end position="302"/>
    </location>
</feature>
<dbReference type="eggNOG" id="KOG2621">
    <property type="taxonomic scope" value="Eukaryota"/>
</dbReference>
<dbReference type="PANTHER" id="PTHR10264:SF19">
    <property type="entry name" value="AT06885P-RELATED"/>
    <property type="match status" value="1"/>
</dbReference>
<dbReference type="SUPFAM" id="SSF117892">
    <property type="entry name" value="Band 7/SPFH domain"/>
    <property type="match status" value="1"/>
</dbReference>
<gene>
    <name evidence="4" type="ORF">DDB_G0290995</name>
</gene>
<dbReference type="InterPro" id="IPR001107">
    <property type="entry name" value="Band_7"/>
</dbReference>
<dbReference type="Pfam" id="PF01145">
    <property type="entry name" value="Band_7"/>
    <property type="match status" value="1"/>
</dbReference>
<protein>
    <recommendedName>
        <fullName evidence="3">Band 7 domain-containing protein</fullName>
    </recommendedName>
</protein>
<feature type="compositionally biased region" description="Low complexity" evidence="2">
    <location>
        <begin position="273"/>
        <end position="293"/>
    </location>
</feature>
<dbReference type="SMR" id="Q54F95"/>
<feature type="domain" description="Band 7" evidence="3">
    <location>
        <begin position="40"/>
        <end position="198"/>
    </location>
</feature>
<reference evidence="4 5" key="1">
    <citation type="journal article" date="2005" name="Nature">
        <title>The genome of the social amoeba Dictyostelium discoideum.</title>
        <authorList>
            <consortium name="The Dictyostelium discoideum Sequencing Consortium"/>
            <person name="Eichinger L."/>
            <person name="Pachebat J.A."/>
            <person name="Glockner G."/>
            <person name="Rajandream M.A."/>
            <person name="Sucgang R."/>
            <person name="Berriman M."/>
            <person name="Song J."/>
            <person name="Olsen R."/>
            <person name="Szafranski K."/>
            <person name="Xu Q."/>
            <person name="Tunggal B."/>
            <person name="Kummerfeld S."/>
            <person name="Madera M."/>
            <person name="Konfortov B.A."/>
            <person name="Rivero F."/>
            <person name="Bankier A.T."/>
            <person name="Lehmann R."/>
            <person name="Hamlin N."/>
            <person name="Davies R."/>
            <person name="Gaudet P."/>
            <person name="Fey P."/>
            <person name="Pilcher K."/>
            <person name="Chen G."/>
            <person name="Saunders D."/>
            <person name="Sodergren E."/>
            <person name="Davis P."/>
            <person name="Kerhornou A."/>
            <person name="Nie X."/>
            <person name="Hall N."/>
            <person name="Anjard C."/>
            <person name="Hemphill L."/>
            <person name="Bason N."/>
            <person name="Farbrother P."/>
            <person name="Desany B."/>
            <person name="Just E."/>
            <person name="Morio T."/>
            <person name="Rost R."/>
            <person name="Churcher C."/>
            <person name="Cooper J."/>
            <person name="Haydock S."/>
            <person name="van Driessche N."/>
            <person name="Cronin A."/>
            <person name="Goodhead I."/>
            <person name="Muzny D."/>
            <person name="Mourier T."/>
            <person name="Pain A."/>
            <person name="Lu M."/>
            <person name="Harper D."/>
            <person name="Lindsay R."/>
            <person name="Hauser H."/>
            <person name="James K."/>
            <person name="Quiles M."/>
            <person name="Madan Babu M."/>
            <person name="Saito T."/>
            <person name="Buchrieser C."/>
            <person name="Wardroper A."/>
            <person name="Felder M."/>
            <person name="Thangavelu M."/>
            <person name="Johnson D."/>
            <person name="Knights A."/>
            <person name="Loulseged H."/>
            <person name="Mungall K."/>
            <person name="Oliver K."/>
            <person name="Price C."/>
            <person name="Quail M.A."/>
            <person name="Urushihara H."/>
            <person name="Hernandez J."/>
            <person name="Rabbinowitsch E."/>
            <person name="Steffen D."/>
            <person name="Sanders M."/>
            <person name="Ma J."/>
            <person name="Kohara Y."/>
            <person name="Sharp S."/>
            <person name="Simmonds M."/>
            <person name="Spiegler S."/>
            <person name="Tivey A."/>
            <person name="Sugano S."/>
            <person name="White B."/>
            <person name="Walker D."/>
            <person name="Woodward J."/>
            <person name="Winckler T."/>
            <person name="Tanaka Y."/>
            <person name="Shaulsky G."/>
            <person name="Schleicher M."/>
            <person name="Weinstock G."/>
            <person name="Rosenthal A."/>
            <person name="Cox E.C."/>
            <person name="Chisholm R.L."/>
            <person name="Gibbs R."/>
            <person name="Loomis W.F."/>
            <person name="Platzer M."/>
            <person name="Kay R.R."/>
            <person name="Williams J."/>
            <person name="Dear P.H."/>
            <person name="Noegel A.A."/>
            <person name="Barrell B."/>
            <person name="Kuspa A."/>
        </authorList>
    </citation>
    <scope>NUCLEOTIDE SEQUENCE [LARGE SCALE GENOMIC DNA]</scope>
    <source>
        <strain evidence="4 5">AX4</strain>
    </source>
</reference>
<accession>Q54F95</accession>
<dbReference type="GeneID" id="8627942"/>
<dbReference type="STRING" id="44689.Q54F95"/>
<comment type="caution">
    <text evidence="4">The sequence shown here is derived from an EMBL/GenBank/DDBJ whole genome shotgun (WGS) entry which is preliminary data.</text>
</comment>
<dbReference type="InterPro" id="IPR001972">
    <property type="entry name" value="Stomatin_HflK_fam"/>
</dbReference>
<dbReference type="GO" id="GO:0098552">
    <property type="term" value="C:side of membrane"/>
    <property type="evidence" value="ECO:0007669"/>
    <property type="project" value="UniProtKB-ARBA"/>
</dbReference>
<dbReference type="dictyBase" id="DDB_G0290995"/>
<dbReference type="PhylomeDB" id="Q54F95"/>
<dbReference type="Gene3D" id="6.10.250.2090">
    <property type="match status" value="1"/>
</dbReference>
<sequence>MFINRFINKISISGKNLINKRNENIFRQINLYTINQQKREFFTKIEQNELGVRYTFGKIGKKILGPGLRLMVPLIHDIELFDTRSSTQHLPKQTLVTLDGVVLSIDSIIQYKVVDPLKLVQDLKDHDESIENLVQIKLIEMVPKKTLAQLLYERDGFNKELVDSVNETFESWGINLESFTLSDIIFTQDVSNAMSKKVEAEFIKDSRLLLAQSELISSKILVEAASELEKSPFAMRLRELESIESISKDPSKSFIFVPTSIIDTFSRVINNKNTTNSVNEDNNNNNNKNNNNSDEVKKNIEK</sequence>
<comment type="similarity">
    <text evidence="1">Belongs to the band 7/mec-2 family.</text>
</comment>
<dbReference type="AlphaFoldDB" id="Q54F95"/>
<dbReference type="HOGENOM" id="CLU_922642_0_0_1"/>
<evidence type="ECO:0000313" key="5">
    <source>
        <dbReference type="Proteomes" id="UP000002195"/>
    </source>
</evidence>
<dbReference type="InParanoid" id="Q54F95"/>
<dbReference type="PANTHER" id="PTHR10264">
    <property type="entry name" value="BAND 7 PROTEIN-RELATED"/>
    <property type="match status" value="1"/>
</dbReference>
<dbReference type="Reactome" id="R-DDI-9013407">
    <property type="pathway name" value="RHOH GTPase cycle"/>
</dbReference>
<keyword evidence="5" id="KW-1185">Reference proteome</keyword>
<dbReference type="PRINTS" id="PR00721">
    <property type="entry name" value="STOMATIN"/>
</dbReference>
<dbReference type="OMA" id="KFGRFER"/>
<dbReference type="VEuPathDB" id="AmoebaDB:DDB_G0290995"/>
<name>Q54F95_DICDI</name>
<dbReference type="Reactome" id="R-DDI-6798695">
    <property type="pathway name" value="Neutrophil degranulation"/>
</dbReference>
<dbReference type="EMBL" id="AAFI02000174">
    <property type="protein sequence ID" value="EAL61928.1"/>
    <property type="molecule type" value="Genomic_DNA"/>
</dbReference>
<dbReference type="Gene3D" id="3.30.479.30">
    <property type="entry name" value="Band 7 domain"/>
    <property type="match status" value="1"/>
</dbReference>